<dbReference type="InterPro" id="IPR003673">
    <property type="entry name" value="CoA-Trfase_fam_III"/>
</dbReference>
<comment type="caution">
    <text evidence="2">The sequence shown here is derived from an EMBL/GenBank/DDBJ whole genome shotgun (WGS) entry which is preliminary data.</text>
</comment>
<dbReference type="Proteomes" id="UP000238196">
    <property type="component" value="Unassembled WGS sequence"/>
</dbReference>
<dbReference type="InterPro" id="IPR023606">
    <property type="entry name" value="CoA-Trfase_III_dom_1_sf"/>
</dbReference>
<reference evidence="2 3" key="1">
    <citation type="submission" date="2018-02" db="EMBL/GenBank/DDBJ databases">
        <title>novel marine gammaproteobacteria from coastal saline agro ecosystem.</title>
        <authorList>
            <person name="Krishnan R."/>
            <person name="Ramesh Kumar N."/>
        </authorList>
    </citation>
    <scope>NUCLEOTIDE SEQUENCE [LARGE SCALE GENOMIC DNA]</scope>
    <source>
        <strain evidence="2 3">228</strain>
    </source>
</reference>
<sequence length="412" mass="44371">MKALSGVRVLDLSRVLAGPWSTQILADLGAEVVKVERPGEGDDTRHWGPPNLLDENGIDSGESAYFQSANRGKQSVAIDISSAQGQALVRALALKADVLVENYKVGGLARYGLDYESLKLLNPRLIYCSITGFGQTGPYAQRPGYDAMIQAMGGLMSLTGDPEGEPAKVGVALTDISTGLYATIGILAALHQRQHSGEGQYIDLALLDVQVATLANQGMNFLATGVAPERRGNAHPSIVPYQVFAVSDGHLMLAVGNDEQFRRCCDVLGMPEWGSDDRFATNSARVAHRDALVEALQKIFLQRQLDEWLECLEIANVPCGPINTLDRVFANPQVRHRKMKVSMHHSIAGEQAFVASPLRLSASPVEYESAPPLLGQHGRDVLSTWLGIGEEEFDAYSVAGVVGWPAGLASEE</sequence>
<gene>
    <name evidence="2" type="ORF">C4K68_04685</name>
</gene>
<dbReference type="Gene3D" id="3.40.50.10540">
    <property type="entry name" value="Crotonobetainyl-coa:carnitine coa-transferase, domain 1"/>
    <property type="match status" value="1"/>
</dbReference>
<proteinExistence type="predicted"/>
<accession>A0A2S5KUN2</accession>
<dbReference type="OrthoDB" id="5294844at2"/>
<name>A0A2S5KUN2_9PROT</name>
<evidence type="ECO:0000313" key="3">
    <source>
        <dbReference type="Proteomes" id="UP000238196"/>
    </source>
</evidence>
<organism evidence="2 3">
    <name type="scientific">Proteobacteria bacterium 228</name>
    <dbReference type="NCBI Taxonomy" id="2083153"/>
    <lineage>
        <taxon>Bacteria</taxon>
        <taxon>Pseudomonadati</taxon>
        <taxon>Pseudomonadota</taxon>
    </lineage>
</organism>
<dbReference type="PANTHER" id="PTHR48207">
    <property type="entry name" value="SUCCINATE--HYDROXYMETHYLGLUTARATE COA-TRANSFERASE"/>
    <property type="match status" value="1"/>
</dbReference>
<dbReference type="InterPro" id="IPR050483">
    <property type="entry name" value="CoA-transferase_III_domain"/>
</dbReference>
<protein>
    <submittedName>
        <fullName evidence="2">CoA transferase</fullName>
    </submittedName>
</protein>
<dbReference type="AlphaFoldDB" id="A0A2S5KUN2"/>
<dbReference type="Gene3D" id="3.30.1540.10">
    <property type="entry name" value="formyl-coa transferase, domain 3"/>
    <property type="match status" value="1"/>
</dbReference>
<dbReference type="EMBL" id="PRLP01000014">
    <property type="protein sequence ID" value="PPC78567.1"/>
    <property type="molecule type" value="Genomic_DNA"/>
</dbReference>
<dbReference type="Pfam" id="PF02515">
    <property type="entry name" value="CoA_transf_3"/>
    <property type="match status" value="1"/>
</dbReference>
<dbReference type="PANTHER" id="PTHR48207:SF3">
    <property type="entry name" value="SUCCINATE--HYDROXYMETHYLGLUTARATE COA-TRANSFERASE"/>
    <property type="match status" value="1"/>
</dbReference>
<dbReference type="InterPro" id="IPR044855">
    <property type="entry name" value="CoA-Trfase_III_dom3_sf"/>
</dbReference>
<evidence type="ECO:0000256" key="1">
    <source>
        <dbReference type="ARBA" id="ARBA00022679"/>
    </source>
</evidence>
<keyword evidence="1 2" id="KW-0808">Transferase</keyword>
<dbReference type="GO" id="GO:0008410">
    <property type="term" value="F:CoA-transferase activity"/>
    <property type="evidence" value="ECO:0007669"/>
    <property type="project" value="TreeGrafter"/>
</dbReference>
<evidence type="ECO:0000313" key="2">
    <source>
        <dbReference type="EMBL" id="PPC78567.1"/>
    </source>
</evidence>
<dbReference type="SUPFAM" id="SSF89796">
    <property type="entry name" value="CoA-transferase family III (CaiB/BaiF)"/>
    <property type="match status" value="1"/>
</dbReference>